<keyword evidence="5 7" id="KW-0560">Oxidoreductase</keyword>
<evidence type="ECO:0000256" key="2">
    <source>
        <dbReference type="ARBA" id="ARBA00022571"/>
    </source>
</evidence>
<dbReference type="Gene3D" id="3.30.360.10">
    <property type="entry name" value="Dihydrodipicolinate Reductase, domain 2"/>
    <property type="match status" value="1"/>
</dbReference>
<evidence type="ECO:0000256" key="3">
    <source>
        <dbReference type="ARBA" id="ARBA00022605"/>
    </source>
</evidence>
<dbReference type="Gene3D" id="3.40.50.720">
    <property type="entry name" value="NAD(P)-binding Rossmann-like Domain"/>
    <property type="match status" value="1"/>
</dbReference>
<dbReference type="Proteomes" id="UP000320390">
    <property type="component" value="Chromosome"/>
</dbReference>
<comment type="subcellular location">
    <subcellularLocation>
        <location evidence="7">Cytoplasm</location>
    </subcellularLocation>
</comment>
<evidence type="ECO:0000256" key="5">
    <source>
        <dbReference type="ARBA" id="ARBA00023002"/>
    </source>
</evidence>
<keyword evidence="4 7" id="KW-0521">NADP</keyword>
<dbReference type="InterPro" id="IPR000534">
    <property type="entry name" value="Semialdehyde_DH_NAD-bd"/>
</dbReference>
<dbReference type="NCBIfam" id="TIGR01850">
    <property type="entry name" value="argC"/>
    <property type="match status" value="1"/>
</dbReference>
<feature type="domain" description="Semialdehyde dehydrogenase NAD-binding" evidence="9">
    <location>
        <begin position="3"/>
        <end position="137"/>
    </location>
</feature>
<evidence type="ECO:0000259" key="9">
    <source>
        <dbReference type="SMART" id="SM00859"/>
    </source>
</evidence>
<dbReference type="GO" id="GO:0070401">
    <property type="term" value="F:NADP+ binding"/>
    <property type="evidence" value="ECO:0007669"/>
    <property type="project" value="InterPro"/>
</dbReference>
<evidence type="ECO:0000313" key="10">
    <source>
        <dbReference type="EMBL" id="QDV09223.1"/>
    </source>
</evidence>
<feature type="active site" evidence="7 8">
    <location>
        <position position="145"/>
    </location>
</feature>
<accession>A0A518EYR2</accession>
<evidence type="ECO:0000256" key="6">
    <source>
        <dbReference type="ARBA" id="ARBA00050557"/>
    </source>
</evidence>
<protein>
    <recommendedName>
        <fullName evidence="7">N-acetyl-gamma-glutamyl-phosphate reductase</fullName>
        <shortName evidence="7">AGPR</shortName>
        <ecNumber evidence="7">1.2.1.38</ecNumber>
    </recommendedName>
    <alternativeName>
        <fullName evidence="7">N-acetyl-glutamate semialdehyde dehydrogenase</fullName>
        <shortName evidence="7">NAGSA dehydrogenase</shortName>
    </alternativeName>
</protein>
<dbReference type="GO" id="GO:0051287">
    <property type="term" value="F:NAD binding"/>
    <property type="evidence" value="ECO:0007669"/>
    <property type="project" value="InterPro"/>
</dbReference>
<dbReference type="GO" id="GO:0005737">
    <property type="term" value="C:cytoplasm"/>
    <property type="evidence" value="ECO:0007669"/>
    <property type="project" value="UniProtKB-SubCell"/>
</dbReference>
<dbReference type="AlphaFoldDB" id="A0A518EYR2"/>
<dbReference type="OrthoDB" id="9801289at2"/>
<comment type="catalytic activity">
    <reaction evidence="6 7">
        <text>N-acetyl-L-glutamate 5-semialdehyde + phosphate + NADP(+) = N-acetyl-L-glutamyl 5-phosphate + NADPH + H(+)</text>
        <dbReference type="Rhea" id="RHEA:21588"/>
        <dbReference type="ChEBI" id="CHEBI:15378"/>
        <dbReference type="ChEBI" id="CHEBI:29123"/>
        <dbReference type="ChEBI" id="CHEBI:43474"/>
        <dbReference type="ChEBI" id="CHEBI:57783"/>
        <dbReference type="ChEBI" id="CHEBI:57936"/>
        <dbReference type="ChEBI" id="CHEBI:58349"/>
        <dbReference type="EC" id="1.2.1.38"/>
    </reaction>
</comment>
<keyword evidence="7" id="KW-0963">Cytoplasm</keyword>
<evidence type="ECO:0000256" key="8">
    <source>
        <dbReference type="PROSITE-ProRule" id="PRU10010"/>
    </source>
</evidence>
<dbReference type="PROSITE" id="PS01224">
    <property type="entry name" value="ARGC"/>
    <property type="match status" value="1"/>
</dbReference>
<name>A0A518EYR2_9BACT</name>
<sequence length="335" mass="35137">MTSIAIVGATGYAGVELAQACASHAHINSITLMSAREGGERVPADPRAQAFIEPLDLGALGSDFDVVFLCLPHGLGHQVTATALRGSARVIDLSSDYRFRDAAQYERVYGHPHPVPELCDVAVYGLTEYGREDIKSAQLIANPGCYPTASLLGLLPLVNAGLLRAGSRVTIDAKSGVSGAGKSPTETTLYGNVNESVRAYGVGTHRHAPEIESRIDADLALTFVPHLMPMFRGMLATIYAEPAAGVTLAQAREAIADRYANEPFVHLIDSQPATSSVARTNHCHVAIAEANGALVVTSAIDNLVKGAAGAALQNMNVMLGFDELEGLRTPDGGAL</sequence>
<keyword evidence="11" id="KW-1185">Reference proteome</keyword>
<dbReference type="PANTHER" id="PTHR32338">
    <property type="entry name" value="N-ACETYL-GAMMA-GLUTAMYL-PHOSPHATE REDUCTASE, CHLOROPLASTIC-RELATED-RELATED"/>
    <property type="match status" value="1"/>
</dbReference>
<evidence type="ECO:0000313" key="11">
    <source>
        <dbReference type="Proteomes" id="UP000320390"/>
    </source>
</evidence>
<dbReference type="FunFam" id="3.30.360.10:FF:000014">
    <property type="entry name" value="N-acetyl-gamma-glutamyl-phosphate reductase"/>
    <property type="match status" value="1"/>
</dbReference>
<dbReference type="PANTHER" id="PTHR32338:SF10">
    <property type="entry name" value="N-ACETYL-GAMMA-GLUTAMYL-PHOSPHATE REDUCTASE, CHLOROPLASTIC-RELATED"/>
    <property type="match status" value="1"/>
</dbReference>
<dbReference type="InterPro" id="IPR023013">
    <property type="entry name" value="AGPR_AS"/>
</dbReference>
<dbReference type="InterPro" id="IPR058924">
    <property type="entry name" value="AGPR_dimerisation_dom"/>
</dbReference>
<organism evidence="10 11">
    <name type="scientific">Saltatorellus ferox</name>
    <dbReference type="NCBI Taxonomy" id="2528018"/>
    <lineage>
        <taxon>Bacteria</taxon>
        <taxon>Pseudomonadati</taxon>
        <taxon>Planctomycetota</taxon>
        <taxon>Planctomycetia</taxon>
        <taxon>Planctomycetia incertae sedis</taxon>
        <taxon>Saltatorellus</taxon>
    </lineage>
</organism>
<dbReference type="Pfam" id="PF22698">
    <property type="entry name" value="Semialdhyde_dhC_1"/>
    <property type="match status" value="1"/>
</dbReference>
<dbReference type="UniPathway" id="UPA00068">
    <property type="reaction ID" value="UER00108"/>
</dbReference>
<comment type="pathway">
    <text evidence="1 7">Amino-acid biosynthesis; L-arginine biosynthesis; N(2)-acetyl-L-ornithine from L-glutamate: step 3/4.</text>
</comment>
<comment type="similarity">
    <text evidence="7">Belongs to the NAGSA dehydrogenase family. Type 1 subfamily.</text>
</comment>
<dbReference type="SUPFAM" id="SSF51735">
    <property type="entry name" value="NAD(P)-binding Rossmann-fold domains"/>
    <property type="match status" value="1"/>
</dbReference>
<keyword evidence="3 7" id="KW-0028">Amino-acid biosynthesis</keyword>
<comment type="function">
    <text evidence="7">Catalyzes the NADPH-dependent reduction of N-acetyl-5-glutamyl phosphate to yield N-acetyl-L-glutamate 5-semialdehyde.</text>
</comment>
<dbReference type="GO" id="GO:0003942">
    <property type="term" value="F:N-acetyl-gamma-glutamyl-phosphate reductase activity"/>
    <property type="evidence" value="ECO:0007669"/>
    <property type="project" value="UniProtKB-UniRule"/>
</dbReference>
<reference evidence="10 11" key="1">
    <citation type="submission" date="2019-02" db="EMBL/GenBank/DDBJ databases">
        <title>Deep-cultivation of Planctomycetes and their phenomic and genomic characterization uncovers novel biology.</title>
        <authorList>
            <person name="Wiegand S."/>
            <person name="Jogler M."/>
            <person name="Boedeker C."/>
            <person name="Pinto D."/>
            <person name="Vollmers J."/>
            <person name="Rivas-Marin E."/>
            <person name="Kohn T."/>
            <person name="Peeters S.H."/>
            <person name="Heuer A."/>
            <person name="Rast P."/>
            <person name="Oberbeckmann S."/>
            <person name="Bunk B."/>
            <person name="Jeske O."/>
            <person name="Meyerdierks A."/>
            <person name="Storesund J.E."/>
            <person name="Kallscheuer N."/>
            <person name="Luecker S."/>
            <person name="Lage O.M."/>
            <person name="Pohl T."/>
            <person name="Merkel B.J."/>
            <person name="Hornburger P."/>
            <person name="Mueller R.-W."/>
            <person name="Bruemmer F."/>
            <person name="Labrenz M."/>
            <person name="Spormann A.M."/>
            <person name="Op den Camp H."/>
            <person name="Overmann J."/>
            <person name="Amann R."/>
            <person name="Jetten M.S.M."/>
            <person name="Mascher T."/>
            <person name="Medema M.H."/>
            <person name="Devos D.P."/>
            <person name="Kaster A.-K."/>
            <person name="Ovreas L."/>
            <person name="Rohde M."/>
            <person name="Galperin M.Y."/>
            <person name="Jogler C."/>
        </authorList>
    </citation>
    <scope>NUCLEOTIDE SEQUENCE [LARGE SCALE GENOMIC DNA]</scope>
    <source>
        <strain evidence="10 11">Poly30</strain>
    </source>
</reference>
<dbReference type="SMART" id="SM00859">
    <property type="entry name" value="Semialdhyde_dh"/>
    <property type="match status" value="1"/>
</dbReference>
<evidence type="ECO:0000256" key="1">
    <source>
        <dbReference type="ARBA" id="ARBA00004862"/>
    </source>
</evidence>
<dbReference type="HAMAP" id="MF_00150">
    <property type="entry name" value="ArgC_type1"/>
    <property type="match status" value="1"/>
</dbReference>
<proteinExistence type="inferred from homology"/>
<gene>
    <name evidence="7 10" type="primary">argC</name>
    <name evidence="10" type="ORF">Poly30_47800</name>
</gene>
<dbReference type="InterPro" id="IPR050085">
    <property type="entry name" value="AGPR"/>
</dbReference>
<dbReference type="Pfam" id="PF01118">
    <property type="entry name" value="Semialdhyde_dh"/>
    <property type="match status" value="1"/>
</dbReference>
<dbReference type="EMBL" id="CP036434">
    <property type="protein sequence ID" value="QDV09223.1"/>
    <property type="molecule type" value="Genomic_DNA"/>
</dbReference>
<keyword evidence="2 7" id="KW-0055">Arginine biosynthesis</keyword>
<dbReference type="GO" id="GO:0006526">
    <property type="term" value="P:L-arginine biosynthetic process"/>
    <property type="evidence" value="ECO:0007669"/>
    <property type="project" value="UniProtKB-UniRule"/>
</dbReference>
<evidence type="ECO:0000256" key="4">
    <source>
        <dbReference type="ARBA" id="ARBA00022857"/>
    </source>
</evidence>
<dbReference type="CDD" id="cd23934">
    <property type="entry name" value="AGPR_1_C"/>
    <property type="match status" value="1"/>
</dbReference>
<dbReference type="CDD" id="cd17895">
    <property type="entry name" value="AGPR_1_N"/>
    <property type="match status" value="1"/>
</dbReference>
<dbReference type="SUPFAM" id="SSF55347">
    <property type="entry name" value="Glyceraldehyde-3-phosphate dehydrogenase-like, C-terminal domain"/>
    <property type="match status" value="1"/>
</dbReference>
<dbReference type="InterPro" id="IPR000706">
    <property type="entry name" value="AGPR_type-1"/>
</dbReference>
<dbReference type="RefSeq" id="WP_145203235.1">
    <property type="nucleotide sequence ID" value="NZ_CP036434.1"/>
</dbReference>
<dbReference type="EC" id="1.2.1.38" evidence="7"/>
<evidence type="ECO:0000256" key="7">
    <source>
        <dbReference type="HAMAP-Rule" id="MF_00150"/>
    </source>
</evidence>
<dbReference type="InterPro" id="IPR036291">
    <property type="entry name" value="NAD(P)-bd_dom_sf"/>
</dbReference>